<protein>
    <submittedName>
        <fullName evidence="2">Uncharacterized protein</fullName>
    </submittedName>
</protein>
<dbReference type="OrthoDB" id="10410184at2759"/>
<feature type="chain" id="PRO_5013136652" evidence="1">
    <location>
        <begin position="21"/>
        <end position="151"/>
    </location>
</feature>
<comment type="caution">
    <text evidence="2">The sequence shown here is derived from an EMBL/GenBank/DDBJ whole genome shotgun (WGS) entry which is preliminary data.</text>
</comment>
<dbReference type="EMBL" id="LSSM01007166">
    <property type="protein sequence ID" value="OMJ09105.1"/>
    <property type="molecule type" value="Genomic_DNA"/>
</dbReference>
<sequence>MKFSLITSSFVLLFGTLVSSSPGYETAVNTQTPTNGYSSITTSNCDKPSRKQRYLKRFKRRCSKISDCNTRCLVKKNKTACKEYAKKFRASRRHRKGGRRSANRKLRRKEFRSFCKKNSQCNTDCFIDKDKSACKAHRRAFRKQHRMKYSS</sequence>
<organism evidence="2 3">
    <name type="scientific">Smittium culicis</name>
    <dbReference type="NCBI Taxonomy" id="133412"/>
    <lineage>
        <taxon>Eukaryota</taxon>
        <taxon>Fungi</taxon>
        <taxon>Fungi incertae sedis</taxon>
        <taxon>Zoopagomycota</taxon>
        <taxon>Kickxellomycotina</taxon>
        <taxon>Harpellomycetes</taxon>
        <taxon>Harpellales</taxon>
        <taxon>Legeriomycetaceae</taxon>
        <taxon>Smittium</taxon>
    </lineage>
</organism>
<name>A0A1R1X3A0_9FUNG</name>
<keyword evidence="3" id="KW-1185">Reference proteome</keyword>
<gene>
    <name evidence="2" type="ORF">AYI69_g10814</name>
</gene>
<keyword evidence="1" id="KW-0732">Signal</keyword>
<reference evidence="3" key="1">
    <citation type="submission" date="2017-01" db="EMBL/GenBank/DDBJ databases">
        <authorList>
            <person name="Wang Y."/>
            <person name="White M."/>
            <person name="Kvist S."/>
            <person name="Moncalvo J.-M."/>
        </authorList>
    </citation>
    <scope>NUCLEOTIDE SEQUENCE [LARGE SCALE GENOMIC DNA]</scope>
    <source>
        <strain evidence="3">ID-206-W2</strain>
    </source>
</reference>
<dbReference type="AlphaFoldDB" id="A0A1R1X3A0"/>
<evidence type="ECO:0000313" key="3">
    <source>
        <dbReference type="Proteomes" id="UP000187429"/>
    </source>
</evidence>
<evidence type="ECO:0000256" key="1">
    <source>
        <dbReference type="SAM" id="SignalP"/>
    </source>
</evidence>
<feature type="signal peptide" evidence="1">
    <location>
        <begin position="1"/>
        <end position="20"/>
    </location>
</feature>
<accession>A0A1R1X3A0</accession>
<dbReference type="Proteomes" id="UP000187429">
    <property type="component" value="Unassembled WGS sequence"/>
</dbReference>
<proteinExistence type="predicted"/>
<evidence type="ECO:0000313" key="2">
    <source>
        <dbReference type="EMBL" id="OMJ09105.1"/>
    </source>
</evidence>